<comment type="caution">
    <text evidence="3">The sequence shown here is derived from an EMBL/GenBank/DDBJ whole genome shotgun (WGS) entry which is preliminary data.</text>
</comment>
<dbReference type="InterPro" id="IPR041698">
    <property type="entry name" value="Methyltransf_25"/>
</dbReference>
<dbReference type="InterPro" id="IPR029063">
    <property type="entry name" value="SAM-dependent_MTases_sf"/>
</dbReference>
<evidence type="ECO:0000313" key="4">
    <source>
        <dbReference type="Proteomes" id="UP000550714"/>
    </source>
</evidence>
<dbReference type="GO" id="GO:0008168">
    <property type="term" value="F:methyltransferase activity"/>
    <property type="evidence" value="ECO:0007669"/>
    <property type="project" value="UniProtKB-KW"/>
</dbReference>
<gene>
    <name evidence="3" type="ORF">FHS23_001420</name>
</gene>
<keyword evidence="4" id="KW-1185">Reference proteome</keyword>
<dbReference type="Gene3D" id="3.40.50.150">
    <property type="entry name" value="Vaccinia Virus protein VP39"/>
    <property type="match status" value="1"/>
</dbReference>
<evidence type="ECO:0000256" key="1">
    <source>
        <dbReference type="ARBA" id="ARBA00022679"/>
    </source>
</evidence>
<sequence length="401" mass="45181">MRFEELDRQRQQAARQNGLTGEVAETVRNARETYEQDPTQGTLAVISRIRGFIRHIVTGVIAKHFPDARLEHRADWDEDIYRDLMVMAARLGVVHVDARTGDLWLEPQYRELVLTGKDVSGQAAEDEADYRFMLEVAELGSSEEPPKWLLGADAGYFPIMVRYFREIEKMEMTHRVPMSRGTSFCSDLGETAFLSFTHPTFEQLISDLAPTSFLDVGCGEGYQVAAAAKAASVERALGVEMDPEVAASANTRLAELPGAEVRAGNVNSVAIDDEFDLVFGCYMLFYMERDDQLAMLRKVKELLAPDGVFVLCQYFPDFTDFQQVMIENAGGAGIQHYIGDVVNSCIDAEVLLNQILEHFRSGIFWHEYKAMLEEVGFEVSEIRPADPLFYSHYVVARRSET</sequence>
<dbReference type="Pfam" id="PF13649">
    <property type="entry name" value="Methyltransf_25"/>
    <property type="match status" value="1"/>
</dbReference>
<dbReference type="CDD" id="cd02440">
    <property type="entry name" value="AdoMet_MTases"/>
    <property type="match status" value="1"/>
</dbReference>
<dbReference type="Proteomes" id="UP000550714">
    <property type="component" value="Unassembled WGS sequence"/>
</dbReference>
<feature type="domain" description="Methyltransferase" evidence="2">
    <location>
        <begin position="214"/>
        <end position="307"/>
    </location>
</feature>
<keyword evidence="1 3" id="KW-0808">Transferase</keyword>
<evidence type="ECO:0000259" key="2">
    <source>
        <dbReference type="Pfam" id="PF13649"/>
    </source>
</evidence>
<dbReference type="GO" id="GO:0032259">
    <property type="term" value="P:methylation"/>
    <property type="evidence" value="ECO:0007669"/>
    <property type="project" value="UniProtKB-KW"/>
</dbReference>
<name>A0A839RYU7_9PSEU</name>
<dbReference type="RefSeq" id="WP_183649591.1">
    <property type="nucleotide sequence ID" value="NZ_JACHWU010000001.1"/>
</dbReference>
<dbReference type="EMBL" id="JACHWU010000001">
    <property type="protein sequence ID" value="MBB3050425.1"/>
    <property type="molecule type" value="Genomic_DNA"/>
</dbReference>
<accession>A0A839RYU7</accession>
<reference evidence="3 4" key="1">
    <citation type="submission" date="2020-08" db="EMBL/GenBank/DDBJ databases">
        <title>Genomic Encyclopedia of Type Strains, Phase III (KMG-III): the genomes of soil and plant-associated and newly described type strains.</title>
        <authorList>
            <person name="Whitman W."/>
        </authorList>
    </citation>
    <scope>NUCLEOTIDE SEQUENCE [LARGE SCALE GENOMIC DNA]</scope>
    <source>
        <strain evidence="3 4">CECT 8577</strain>
    </source>
</reference>
<dbReference type="AlphaFoldDB" id="A0A839RYU7"/>
<evidence type="ECO:0000313" key="3">
    <source>
        <dbReference type="EMBL" id="MBB3050425.1"/>
    </source>
</evidence>
<keyword evidence="3" id="KW-0489">Methyltransferase</keyword>
<dbReference type="PANTHER" id="PTHR43861">
    <property type="entry name" value="TRANS-ACONITATE 2-METHYLTRANSFERASE-RELATED"/>
    <property type="match status" value="1"/>
</dbReference>
<proteinExistence type="predicted"/>
<dbReference type="SUPFAM" id="SSF53335">
    <property type="entry name" value="S-adenosyl-L-methionine-dependent methyltransferases"/>
    <property type="match status" value="1"/>
</dbReference>
<organism evidence="3 4">
    <name type="scientific">Prauserella isguenensis</name>
    <dbReference type="NCBI Taxonomy" id="1470180"/>
    <lineage>
        <taxon>Bacteria</taxon>
        <taxon>Bacillati</taxon>
        <taxon>Actinomycetota</taxon>
        <taxon>Actinomycetes</taxon>
        <taxon>Pseudonocardiales</taxon>
        <taxon>Pseudonocardiaceae</taxon>
        <taxon>Prauserella</taxon>
    </lineage>
</organism>
<protein>
    <submittedName>
        <fullName evidence="3">SAM-dependent methyltransferase</fullName>
    </submittedName>
</protein>